<evidence type="ECO:0000256" key="1">
    <source>
        <dbReference type="ARBA" id="ARBA00006484"/>
    </source>
</evidence>
<dbReference type="PRINTS" id="PR00080">
    <property type="entry name" value="SDRFAMILY"/>
</dbReference>
<dbReference type="OrthoDB" id="9790146at2"/>
<dbReference type="GO" id="GO:0016491">
    <property type="term" value="F:oxidoreductase activity"/>
    <property type="evidence" value="ECO:0007669"/>
    <property type="project" value="UniProtKB-KW"/>
</dbReference>
<reference evidence="3 4" key="1">
    <citation type="submission" date="2018-09" db="EMBL/GenBank/DDBJ databases">
        <title>Draft genome sequence of Rhodopseudomonas palustris 2.1.18.</title>
        <authorList>
            <person name="Robertson S.L."/>
            <person name="Meyer T.E."/>
            <person name="Kyndt J.A."/>
        </authorList>
    </citation>
    <scope>NUCLEOTIDE SEQUENCE [LARGE SCALE GENOMIC DNA]</scope>
    <source>
        <strain evidence="3 4">2.1.18</strain>
    </source>
</reference>
<dbReference type="InterPro" id="IPR020904">
    <property type="entry name" value="Sc_DH/Rdtase_CS"/>
</dbReference>
<gene>
    <name evidence="3" type="ORF">D4Q52_09125</name>
</gene>
<dbReference type="PRINTS" id="PR00081">
    <property type="entry name" value="GDHRDH"/>
</dbReference>
<accession>A0A418VID1</accession>
<evidence type="ECO:0000313" key="3">
    <source>
        <dbReference type="EMBL" id="RJF75892.1"/>
    </source>
</evidence>
<dbReference type="RefSeq" id="WP_119856219.1">
    <property type="nucleotide sequence ID" value="NZ_QYYD01000007.1"/>
</dbReference>
<protein>
    <submittedName>
        <fullName evidence="3">SDR family oxidoreductase</fullName>
    </submittedName>
</protein>
<dbReference type="CDD" id="cd05233">
    <property type="entry name" value="SDR_c"/>
    <property type="match status" value="1"/>
</dbReference>
<dbReference type="FunFam" id="3.40.50.720:FF:000084">
    <property type="entry name" value="Short-chain dehydrogenase reductase"/>
    <property type="match status" value="1"/>
</dbReference>
<comment type="caution">
    <text evidence="3">The sequence shown here is derived from an EMBL/GenBank/DDBJ whole genome shotgun (WGS) entry which is preliminary data.</text>
</comment>
<organism evidence="3 4">
    <name type="scientific">Rhodopseudomonas palustris</name>
    <dbReference type="NCBI Taxonomy" id="1076"/>
    <lineage>
        <taxon>Bacteria</taxon>
        <taxon>Pseudomonadati</taxon>
        <taxon>Pseudomonadota</taxon>
        <taxon>Alphaproteobacteria</taxon>
        <taxon>Hyphomicrobiales</taxon>
        <taxon>Nitrobacteraceae</taxon>
        <taxon>Rhodopseudomonas</taxon>
    </lineage>
</organism>
<evidence type="ECO:0000313" key="4">
    <source>
        <dbReference type="Proteomes" id="UP000285523"/>
    </source>
</evidence>
<dbReference type="PROSITE" id="PS00061">
    <property type="entry name" value="ADH_SHORT"/>
    <property type="match status" value="1"/>
</dbReference>
<comment type="similarity">
    <text evidence="1">Belongs to the short-chain dehydrogenases/reductases (SDR) family.</text>
</comment>
<dbReference type="EMBL" id="QYYD01000007">
    <property type="protein sequence ID" value="RJF75892.1"/>
    <property type="molecule type" value="Genomic_DNA"/>
</dbReference>
<dbReference type="Proteomes" id="UP000285523">
    <property type="component" value="Unassembled WGS sequence"/>
</dbReference>
<dbReference type="InterPro" id="IPR036291">
    <property type="entry name" value="NAD(P)-bd_dom_sf"/>
</dbReference>
<dbReference type="Pfam" id="PF13561">
    <property type="entry name" value="adh_short_C2"/>
    <property type="match status" value="1"/>
</dbReference>
<name>A0A418VID1_RHOPL</name>
<keyword evidence="2" id="KW-0560">Oxidoreductase</keyword>
<proteinExistence type="inferred from homology"/>
<dbReference type="SUPFAM" id="SSF51735">
    <property type="entry name" value="NAD(P)-binding Rossmann-fold domains"/>
    <property type="match status" value="1"/>
</dbReference>
<evidence type="ECO:0000256" key="2">
    <source>
        <dbReference type="ARBA" id="ARBA00023002"/>
    </source>
</evidence>
<dbReference type="PANTHER" id="PTHR43639:SF1">
    <property type="entry name" value="SHORT-CHAIN DEHYDROGENASE_REDUCTASE FAMILY PROTEIN"/>
    <property type="match status" value="1"/>
</dbReference>
<dbReference type="InterPro" id="IPR002347">
    <property type="entry name" value="SDR_fam"/>
</dbReference>
<dbReference type="Gene3D" id="3.40.50.720">
    <property type="entry name" value="NAD(P)-binding Rossmann-like Domain"/>
    <property type="match status" value="1"/>
</dbReference>
<dbReference type="PANTHER" id="PTHR43639">
    <property type="entry name" value="OXIDOREDUCTASE, SHORT-CHAIN DEHYDROGENASE/REDUCTASE FAMILY (AFU_ORTHOLOGUE AFUA_5G02870)"/>
    <property type="match status" value="1"/>
</dbReference>
<dbReference type="AlphaFoldDB" id="A0A418VID1"/>
<sequence>MAKGALNVIVTGSASGLGAATARILARDGARLLINYASSEKDAHAVAEECRKLGATEVVVSQGDVSKDEDCRKIVAAVAHWGGLDALINNAGTTKHVAHHLLDELSAEDFQRLYAINTIGPYQMVRAARDLLEAGAAASGRASAVVNVSSVAGISGVGSSIAYAASKGALNVMTMSLARALAPAIRVNAICPGYIDTPWFTKGRGAEAAKQVRDAVTALVPLQIASSPEDIAELVCFLATPRSSSMTGELVRMDAGMHLGEFKAVTRKQ</sequence>